<gene>
    <name evidence="2" type="ORF">C1S70_25955</name>
</gene>
<sequence>MGCGIATPAPARGFSVPDSPSDLSLERPFPVPPGDDRPRILFVIDHLGTGGIQEFILNYCRRVPQHRVIVLSLFANDLYSDALRGAGAEVVRLTDRPYGYGAVLDPRQLFAFRAFFRSGGAGFDQIHIKMFAGFLYASLLGLYRDRRVSAGVDATSRQLPVPLRVLLFLFARFYRRFYVPSWLRDDFRYLGLKPEAYRPQNYFVTMRRSDTPHPFTARYNLLTIGRCIGQKGHLDAIRFFQRLRPALGGDAALWVVGDGPHMPALRAEVSRLSLEDAVHFTGTVGNLDDYMIACDAVLKMAHGEGHNSILREAVLLGKPVLSTLETASCHRLAEDALIVPIDRAASDGAVARAAAALTGASPDSSRRLREQAGRLWCDEAVVASYLAP</sequence>
<protein>
    <recommendedName>
        <fullName evidence="4">Glycosyltransferase</fullName>
    </recommendedName>
</protein>
<evidence type="ECO:0000256" key="1">
    <source>
        <dbReference type="SAM" id="MobiDB-lite"/>
    </source>
</evidence>
<feature type="region of interest" description="Disordered" evidence="1">
    <location>
        <begin position="1"/>
        <end position="32"/>
    </location>
</feature>
<dbReference type="PANTHER" id="PTHR12526">
    <property type="entry name" value="GLYCOSYLTRANSFERASE"/>
    <property type="match status" value="1"/>
</dbReference>
<evidence type="ECO:0008006" key="4">
    <source>
        <dbReference type="Google" id="ProtNLM"/>
    </source>
</evidence>
<comment type="caution">
    <text evidence="2">The sequence shown here is derived from an EMBL/GenBank/DDBJ whole genome shotgun (WGS) entry which is preliminary data.</text>
</comment>
<proteinExistence type="predicted"/>
<geneLocation type="plasmid" evidence="2">
    <name>p21unnamed</name>
</geneLocation>
<dbReference type="PANTHER" id="PTHR12526:SF638">
    <property type="entry name" value="SPORE COAT PROTEIN SA"/>
    <property type="match status" value="1"/>
</dbReference>
<dbReference type="EMBL" id="POWG01000038">
    <property type="protein sequence ID" value="PNQ95955.1"/>
    <property type="molecule type" value="Genomic_DNA"/>
</dbReference>
<evidence type="ECO:0000313" key="3">
    <source>
        <dbReference type="Proteomes" id="UP000236268"/>
    </source>
</evidence>
<dbReference type="AlphaFoldDB" id="A0A2K1FTU8"/>
<keyword evidence="2" id="KW-0614">Plasmid</keyword>
<evidence type="ECO:0000313" key="2">
    <source>
        <dbReference type="EMBL" id="PNQ95955.1"/>
    </source>
</evidence>
<dbReference type="SUPFAM" id="SSF53756">
    <property type="entry name" value="UDP-Glycosyltransferase/glycogen phosphorylase"/>
    <property type="match status" value="1"/>
</dbReference>
<name>A0A2K1FTU8_9PROT</name>
<organism evidence="2 3">
    <name type="scientific">Azospirillum argentinense</name>
    <dbReference type="NCBI Taxonomy" id="2970906"/>
    <lineage>
        <taxon>Bacteria</taxon>
        <taxon>Pseudomonadati</taxon>
        <taxon>Pseudomonadota</taxon>
        <taxon>Alphaproteobacteria</taxon>
        <taxon>Rhodospirillales</taxon>
        <taxon>Azospirillaceae</taxon>
        <taxon>Azospirillum</taxon>
    </lineage>
</organism>
<reference evidence="2 3" key="1">
    <citation type="submission" date="2018-01" db="EMBL/GenBank/DDBJ databases">
        <title>Whole genome sequence of Azospirillum brasilense REC3 isolated from strawberry roots.</title>
        <authorList>
            <person name="Fontana C.A."/>
            <person name="Salazar S.M."/>
            <person name="Bassi D."/>
            <person name="Puglisi E."/>
            <person name="Lovaisa N.C."/>
            <person name="Toffoli L.M."/>
            <person name="Pedraza R."/>
            <person name="Cocconcelli P.S."/>
        </authorList>
    </citation>
    <scope>NUCLEOTIDE SEQUENCE [LARGE SCALE GENOMIC DNA]</scope>
    <source>
        <strain evidence="2 3">REC3</strain>
        <plasmid evidence="2">p21unnamed</plasmid>
    </source>
</reference>
<dbReference type="Proteomes" id="UP000236268">
    <property type="component" value="Unassembled WGS sequence"/>
</dbReference>
<accession>A0A2K1FTU8</accession>
<dbReference type="Gene3D" id="3.40.50.2000">
    <property type="entry name" value="Glycogen Phosphorylase B"/>
    <property type="match status" value="2"/>
</dbReference>
<dbReference type="GO" id="GO:0016757">
    <property type="term" value="F:glycosyltransferase activity"/>
    <property type="evidence" value="ECO:0007669"/>
    <property type="project" value="TreeGrafter"/>
</dbReference>
<dbReference type="Pfam" id="PF13692">
    <property type="entry name" value="Glyco_trans_1_4"/>
    <property type="match status" value="1"/>
</dbReference>